<dbReference type="EMBL" id="BDGG01000002">
    <property type="protein sequence ID" value="GAU92831.1"/>
    <property type="molecule type" value="Genomic_DNA"/>
</dbReference>
<evidence type="ECO:0000313" key="3">
    <source>
        <dbReference type="EMBL" id="GAU92831.1"/>
    </source>
</evidence>
<dbReference type="InterPro" id="IPR009057">
    <property type="entry name" value="Homeodomain-like_sf"/>
</dbReference>
<comment type="subcellular location">
    <subcellularLocation>
        <location evidence="1">Nucleus</location>
    </subcellularLocation>
</comment>
<dbReference type="GO" id="GO:0003677">
    <property type="term" value="F:DNA binding"/>
    <property type="evidence" value="ECO:0007669"/>
    <property type="project" value="InterPro"/>
</dbReference>
<protein>
    <recommendedName>
        <fullName evidence="2">HTH psq-type domain-containing protein</fullName>
    </recommendedName>
</protein>
<accession>A0A1D1UTP7</accession>
<dbReference type="SUPFAM" id="SSF46689">
    <property type="entry name" value="Homeodomain-like"/>
    <property type="match status" value="1"/>
</dbReference>
<dbReference type="AlphaFoldDB" id="A0A1D1UTP7"/>
<evidence type="ECO:0000259" key="2">
    <source>
        <dbReference type="Pfam" id="PF05225"/>
    </source>
</evidence>
<name>A0A1D1UTP7_RAMVA</name>
<gene>
    <name evidence="3" type="primary">RvY_04863-1</name>
    <name evidence="3" type="synonym">RvY_04863.1</name>
    <name evidence="3" type="ORF">RvY_04863</name>
</gene>
<comment type="caution">
    <text evidence="3">The sequence shown here is derived from an EMBL/GenBank/DDBJ whole genome shotgun (WGS) entry which is preliminary data.</text>
</comment>
<evidence type="ECO:0000313" key="4">
    <source>
        <dbReference type="Proteomes" id="UP000186922"/>
    </source>
</evidence>
<organism evidence="3 4">
    <name type="scientific">Ramazzottius varieornatus</name>
    <name type="common">Water bear</name>
    <name type="synonym">Tardigrade</name>
    <dbReference type="NCBI Taxonomy" id="947166"/>
    <lineage>
        <taxon>Eukaryota</taxon>
        <taxon>Metazoa</taxon>
        <taxon>Ecdysozoa</taxon>
        <taxon>Tardigrada</taxon>
        <taxon>Eutardigrada</taxon>
        <taxon>Parachela</taxon>
        <taxon>Hypsibioidea</taxon>
        <taxon>Ramazzottiidae</taxon>
        <taxon>Ramazzottius</taxon>
    </lineage>
</organism>
<feature type="domain" description="HTH psq-type" evidence="2">
    <location>
        <begin position="2"/>
        <end position="33"/>
    </location>
</feature>
<dbReference type="Proteomes" id="UP000186922">
    <property type="component" value="Unassembled WGS sequence"/>
</dbReference>
<keyword evidence="4" id="KW-1185">Reference proteome</keyword>
<evidence type="ECO:0000256" key="1">
    <source>
        <dbReference type="ARBA" id="ARBA00004123"/>
    </source>
</evidence>
<dbReference type="Gene3D" id="1.10.10.60">
    <property type="entry name" value="Homeodomain-like"/>
    <property type="match status" value="1"/>
</dbReference>
<proteinExistence type="predicted"/>
<reference evidence="3 4" key="1">
    <citation type="journal article" date="2016" name="Nat. Commun.">
        <title>Extremotolerant tardigrade genome and improved radiotolerance of human cultured cells by tardigrade-unique protein.</title>
        <authorList>
            <person name="Hashimoto T."/>
            <person name="Horikawa D.D."/>
            <person name="Saito Y."/>
            <person name="Kuwahara H."/>
            <person name="Kozuka-Hata H."/>
            <person name="Shin-I T."/>
            <person name="Minakuchi Y."/>
            <person name="Ohishi K."/>
            <person name="Motoyama A."/>
            <person name="Aizu T."/>
            <person name="Enomoto A."/>
            <person name="Kondo K."/>
            <person name="Tanaka S."/>
            <person name="Hara Y."/>
            <person name="Koshikawa S."/>
            <person name="Sagara H."/>
            <person name="Miura T."/>
            <person name="Yokobori S."/>
            <person name="Miyagawa K."/>
            <person name="Suzuki Y."/>
            <person name="Kubo T."/>
            <person name="Oyama M."/>
            <person name="Kohara Y."/>
            <person name="Fujiyama A."/>
            <person name="Arakawa K."/>
            <person name="Katayama T."/>
            <person name="Toyoda A."/>
            <person name="Kunieda T."/>
        </authorList>
    </citation>
    <scope>NUCLEOTIDE SEQUENCE [LARGE SCALE GENOMIC DNA]</scope>
    <source>
        <strain evidence="3 4">YOKOZUNA-1</strain>
    </source>
</reference>
<dbReference type="GO" id="GO:0005634">
    <property type="term" value="C:nucleus"/>
    <property type="evidence" value="ECO:0007669"/>
    <property type="project" value="UniProtKB-SubCell"/>
</dbReference>
<dbReference type="InterPro" id="IPR007889">
    <property type="entry name" value="HTH_Psq"/>
</dbReference>
<sequence length="154" mass="17966">MEWAIHAVQKLGWSGRKAAEYYEIPRTTLQRRLLNLQPGRHGGKTKIPSHEENALPDFLINSSDIKIPLNRQHCAGVIVEMSTQLELEHPAFKNQHFRRLLKRHPDLAMRVTHASSRKKDREWTSELCDSYIEKLPYLADEGFLQKAEQVWNLD</sequence>
<dbReference type="Pfam" id="PF05225">
    <property type="entry name" value="HTH_psq"/>
    <property type="match status" value="1"/>
</dbReference>